<dbReference type="PANTHER" id="PTHR32470:SF2">
    <property type="entry name" value="NADH DEHYDROGENASE [UBIQUINONE] 1 ALPHA SUBCOMPLEX ASSEMBLY FACTOR 2"/>
    <property type="match status" value="1"/>
</dbReference>
<proteinExistence type="predicted"/>
<sequence>MSFLRRLWQQLRAPRYYVGRDLEGTAIAATLKHPGRTKRVVKYHQGVDMLDYVGGSRRLPIQWTSWLTHTRSHPPGLEELHADLERQKRVQYNVAVIEARDREERERQVSAQEALPVVQQAHRGPPRLESHNAPVGPVTASGSELEAPHQPRQSQDHQPPSAAADELQAWIPRTLRRG</sequence>
<gene>
    <name evidence="2" type="ORF">WOLCODRAFT_80132</name>
</gene>
<dbReference type="OMA" id="SPSWMQW"/>
<keyword evidence="3" id="KW-1185">Reference proteome</keyword>
<protein>
    <recommendedName>
        <fullName evidence="4">NADH dehydrogenase [ubiquinone] 1 alpha subcomplex subunit</fullName>
    </recommendedName>
</protein>
<organism evidence="2 3">
    <name type="scientific">Wolfiporia cocos (strain MD-104)</name>
    <name type="common">Brown rot fungus</name>
    <dbReference type="NCBI Taxonomy" id="742152"/>
    <lineage>
        <taxon>Eukaryota</taxon>
        <taxon>Fungi</taxon>
        <taxon>Dikarya</taxon>
        <taxon>Basidiomycota</taxon>
        <taxon>Agaricomycotina</taxon>
        <taxon>Agaricomycetes</taxon>
        <taxon>Polyporales</taxon>
        <taxon>Phaeolaceae</taxon>
        <taxon>Wolfiporia</taxon>
    </lineage>
</organism>
<dbReference type="GO" id="GO:0032981">
    <property type="term" value="P:mitochondrial respiratory chain complex I assembly"/>
    <property type="evidence" value="ECO:0007669"/>
    <property type="project" value="TreeGrafter"/>
</dbReference>
<dbReference type="PANTHER" id="PTHR32470">
    <property type="entry name" value="ADH DEHYDROGENASE [UBIQUINONE] 1 ALPHA SUBCOMPLEX ASSEMBLY FACTOR 2"/>
    <property type="match status" value="1"/>
</dbReference>
<evidence type="ECO:0000313" key="2">
    <source>
        <dbReference type="EMBL" id="PCH35238.1"/>
    </source>
</evidence>
<name>A0A2H3JC43_WOLCO</name>
<dbReference type="OrthoDB" id="10255576at2759"/>
<dbReference type="Proteomes" id="UP000218811">
    <property type="component" value="Unassembled WGS sequence"/>
</dbReference>
<evidence type="ECO:0000256" key="1">
    <source>
        <dbReference type="SAM" id="MobiDB-lite"/>
    </source>
</evidence>
<evidence type="ECO:0008006" key="4">
    <source>
        <dbReference type="Google" id="ProtNLM"/>
    </source>
</evidence>
<dbReference type="AlphaFoldDB" id="A0A2H3JC43"/>
<reference evidence="2 3" key="1">
    <citation type="journal article" date="2012" name="Science">
        <title>The Paleozoic origin of enzymatic lignin decomposition reconstructed from 31 fungal genomes.</title>
        <authorList>
            <person name="Floudas D."/>
            <person name="Binder M."/>
            <person name="Riley R."/>
            <person name="Barry K."/>
            <person name="Blanchette R.A."/>
            <person name="Henrissat B."/>
            <person name="Martinez A.T."/>
            <person name="Otillar R."/>
            <person name="Spatafora J.W."/>
            <person name="Yadav J.S."/>
            <person name="Aerts A."/>
            <person name="Benoit I."/>
            <person name="Boyd A."/>
            <person name="Carlson A."/>
            <person name="Copeland A."/>
            <person name="Coutinho P.M."/>
            <person name="de Vries R.P."/>
            <person name="Ferreira P."/>
            <person name="Findley K."/>
            <person name="Foster B."/>
            <person name="Gaskell J."/>
            <person name="Glotzer D."/>
            <person name="Gorecki P."/>
            <person name="Heitman J."/>
            <person name="Hesse C."/>
            <person name="Hori C."/>
            <person name="Igarashi K."/>
            <person name="Jurgens J.A."/>
            <person name="Kallen N."/>
            <person name="Kersten P."/>
            <person name="Kohler A."/>
            <person name="Kuees U."/>
            <person name="Kumar T.K.A."/>
            <person name="Kuo A."/>
            <person name="LaButti K."/>
            <person name="Larrondo L.F."/>
            <person name="Lindquist E."/>
            <person name="Ling A."/>
            <person name="Lombard V."/>
            <person name="Lucas S."/>
            <person name="Lundell T."/>
            <person name="Martin R."/>
            <person name="McLaughlin D.J."/>
            <person name="Morgenstern I."/>
            <person name="Morin E."/>
            <person name="Murat C."/>
            <person name="Nagy L.G."/>
            <person name="Nolan M."/>
            <person name="Ohm R.A."/>
            <person name="Patyshakuliyeva A."/>
            <person name="Rokas A."/>
            <person name="Ruiz-Duenas F.J."/>
            <person name="Sabat G."/>
            <person name="Salamov A."/>
            <person name="Samejima M."/>
            <person name="Schmutz J."/>
            <person name="Slot J.C."/>
            <person name="St John F."/>
            <person name="Stenlid J."/>
            <person name="Sun H."/>
            <person name="Sun S."/>
            <person name="Syed K."/>
            <person name="Tsang A."/>
            <person name="Wiebenga A."/>
            <person name="Young D."/>
            <person name="Pisabarro A."/>
            <person name="Eastwood D.C."/>
            <person name="Martin F."/>
            <person name="Cullen D."/>
            <person name="Grigoriev I.V."/>
            <person name="Hibbett D.S."/>
        </authorList>
    </citation>
    <scope>NUCLEOTIDE SEQUENCE [LARGE SCALE GENOMIC DNA]</scope>
    <source>
        <strain evidence="2 3">MD-104</strain>
    </source>
</reference>
<evidence type="ECO:0000313" key="3">
    <source>
        <dbReference type="Proteomes" id="UP000218811"/>
    </source>
</evidence>
<feature type="region of interest" description="Disordered" evidence="1">
    <location>
        <begin position="105"/>
        <end position="178"/>
    </location>
</feature>
<dbReference type="GO" id="GO:0005739">
    <property type="term" value="C:mitochondrion"/>
    <property type="evidence" value="ECO:0007669"/>
    <property type="project" value="TreeGrafter"/>
</dbReference>
<dbReference type="STRING" id="742152.A0A2H3JC43"/>
<dbReference type="EMBL" id="KB467843">
    <property type="protein sequence ID" value="PCH35238.1"/>
    <property type="molecule type" value="Genomic_DNA"/>
</dbReference>
<accession>A0A2H3JC43</accession>
<dbReference type="InterPro" id="IPR052618">
    <property type="entry name" value="ComplexI_NDUFA12"/>
</dbReference>